<organism evidence="2 3">
    <name type="scientific">Asbolus verrucosus</name>
    <name type="common">Desert ironclad beetle</name>
    <dbReference type="NCBI Taxonomy" id="1661398"/>
    <lineage>
        <taxon>Eukaryota</taxon>
        <taxon>Metazoa</taxon>
        <taxon>Ecdysozoa</taxon>
        <taxon>Arthropoda</taxon>
        <taxon>Hexapoda</taxon>
        <taxon>Insecta</taxon>
        <taxon>Pterygota</taxon>
        <taxon>Neoptera</taxon>
        <taxon>Endopterygota</taxon>
        <taxon>Coleoptera</taxon>
        <taxon>Polyphaga</taxon>
        <taxon>Cucujiformia</taxon>
        <taxon>Tenebrionidae</taxon>
        <taxon>Pimeliinae</taxon>
        <taxon>Asbolus</taxon>
    </lineage>
</organism>
<feature type="domain" description="CHK kinase-like" evidence="1">
    <location>
        <begin position="74"/>
        <end position="270"/>
    </location>
</feature>
<dbReference type="OrthoDB" id="8250698at2759"/>
<dbReference type="InterPro" id="IPR004119">
    <property type="entry name" value="EcKL"/>
</dbReference>
<dbReference type="Proteomes" id="UP000292052">
    <property type="component" value="Unassembled WGS sequence"/>
</dbReference>
<keyword evidence="2" id="KW-0418">Kinase</keyword>
<dbReference type="PANTHER" id="PTHR11012:SF30">
    <property type="entry name" value="PROTEIN KINASE-LIKE DOMAIN-CONTAINING"/>
    <property type="match status" value="1"/>
</dbReference>
<dbReference type="PANTHER" id="PTHR11012">
    <property type="entry name" value="PROTEIN KINASE-LIKE DOMAIN-CONTAINING"/>
    <property type="match status" value="1"/>
</dbReference>
<feature type="non-terminal residue" evidence="2">
    <location>
        <position position="1"/>
    </location>
</feature>
<evidence type="ECO:0000259" key="1">
    <source>
        <dbReference type="SMART" id="SM00587"/>
    </source>
</evidence>
<name>A0A482WBR8_ASBVE</name>
<evidence type="ECO:0000313" key="3">
    <source>
        <dbReference type="Proteomes" id="UP000292052"/>
    </source>
</evidence>
<dbReference type="Gene3D" id="3.90.1200.10">
    <property type="match status" value="1"/>
</dbReference>
<gene>
    <name evidence="2" type="ORF">BDFB_008149</name>
</gene>
<protein>
    <submittedName>
        <fullName evidence="2">EcKinase, DUF1679, and/or APH domain containing protein</fullName>
    </submittedName>
</protein>
<keyword evidence="3" id="KW-1185">Reference proteome</keyword>
<dbReference type="STRING" id="1661398.A0A482WBR8"/>
<dbReference type="SMART" id="SM00587">
    <property type="entry name" value="CHK"/>
    <property type="match status" value="1"/>
</dbReference>
<accession>A0A482WBR8</accession>
<dbReference type="EMBL" id="QDEB01007534">
    <property type="protein sequence ID" value="RZC42504.1"/>
    <property type="molecule type" value="Genomic_DNA"/>
</dbReference>
<dbReference type="Pfam" id="PF02958">
    <property type="entry name" value="EcKL"/>
    <property type="match status" value="1"/>
</dbReference>
<dbReference type="AlphaFoldDB" id="A0A482WBR8"/>
<proteinExistence type="predicted"/>
<dbReference type="InterPro" id="IPR011009">
    <property type="entry name" value="Kinase-like_dom_sf"/>
</dbReference>
<evidence type="ECO:0000313" key="2">
    <source>
        <dbReference type="EMBL" id="RZC42504.1"/>
    </source>
</evidence>
<dbReference type="GO" id="GO:0016301">
    <property type="term" value="F:kinase activity"/>
    <property type="evidence" value="ECO:0007669"/>
    <property type="project" value="UniProtKB-KW"/>
</dbReference>
<sequence>ETNTKIDLAIKKAPTEEKRRDETCVENAYKNEIFFYKTLMPTLKRFQQECGIFDIFDPVPTYVASVSEVDAEMIVFEDLTSHGYQMREKDLVLDKEHVRFIFETYGRFHALSFCLKDQKPDEFRILTKSCHNIFKEFTRKKGFSLSLSKIAERCLKAFDQNRDGQVIEKFKIYADKTMDIFADSLKYKGEYSGILHGDCWSNNMMFKYQNSQNKSKLEAIKLLDFQMIFVGSPVYDLSYFFYSGGSKELFDNLEHYLDVYYRSFSNFAQNLGSVPKKLLPREVLTEDWKKYSKFGMLMSILLTKVKLMTKEASIELAESINEEKNNESGLVNATVNEELFNERSPNLTFNVERGDEFLSEFYKVDEEINTKIDLALKKAP</sequence>
<feature type="non-terminal residue" evidence="2">
    <location>
        <position position="380"/>
    </location>
</feature>
<dbReference type="InterPro" id="IPR015897">
    <property type="entry name" value="CHK_kinase-like"/>
</dbReference>
<keyword evidence="2" id="KW-0808">Transferase</keyword>
<dbReference type="SUPFAM" id="SSF56112">
    <property type="entry name" value="Protein kinase-like (PK-like)"/>
    <property type="match status" value="1"/>
</dbReference>
<reference evidence="2 3" key="1">
    <citation type="submission" date="2017-03" db="EMBL/GenBank/DDBJ databases">
        <title>Genome of the blue death feigning beetle - Asbolus verrucosus.</title>
        <authorList>
            <person name="Rider S.D."/>
        </authorList>
    </citation>
    <scope>NUCLEOTIDE SEQUENCE [LARGE SCALE GENOMIC DNA]</scope>
    <source>
        <strain evidence="2">Butters</strain>
        <tissue evidence="2">Head and leg muscle</tissue>
    </source>
</reference>
<comment type="caution">
    <text evidence="2">The sequence shown here is derived from an EMBL/GenBank/DDBJ whole genome shotgun (WGS) entry which is preliminary data.</text>
</comment>